<keyword evidence="2" id="KW-1185">Reference proteome</keyword>
<gene>
    <name evidence="1" type="ORF">BI308_18905</name>
</gene>
<proteinExistence type="predicted"/>
<accession>A0A1L9QMQ8</accession>
<comment type="caution">
    <text evidence="1">The sequence shown here is derived from an EMBL/GenBank/DDBJ whole genome shotgun (WGS) entry which is preliminary data.</text>
</comment>
<sequence length="180" mass="20051">MDSEDSGLEAAQRWLAEEGIPFPCMPIELQNALKPISEGVFSSRSILPATPYFTDPFIEEVETQSVDDYAVLAFDGHGMNSYAIHYYLVYGPLAFFLQVSWGGAYMDREKAQAAISSVFAKIEPIIQTAMKVDESKVSSRFILSASSFYGCRWRQLGVDEDWCEEGSGFNAALEALEKML</sequence>
<organism evidence="1 2">
    <name type="scientific">Roseofilum reptotaenium AO1-A</name>
    <dbReference type="NCBI Taxonomy" id="1925591"/>
    <lineage>
        <taxon>Bacteria</taxon>
        <taxon>Bacillati</taxon>
        <taxon>Cyanobacteriota</taxon>
        <taxon>Cyanophyceae</taxon>
        <taxon>Desertifilales</taxon>
        <taxon>Desertifilaceae</taxon>
        <taxon>Roseofilum</taxon>
    </lineage>
</organism>
<evidence type="ECO:0000313" key="2">
    <source>
        <dbReference type="Proteomes" id="UP000183940"/>
    </source>
</evidence>
<protein>
    <submittedName>
        <fullName evidence="1">Uncharacterized protein</fullName>
    </submittedName>
</protein>
<evidence type="ECO:0000313" key="1">
    <source>
        <dbReference type="EMBL" id="OJJ22724.1"/>
    </source>
</evidence>
<name>A0A1L9QMQ8_9CYAN</name>
<dbReference type="Proteomes" id="UP000183940">
    <property type="component" value="Unassembled WGS sequence"/>
</dbReference>
<reference evidence="1" key="1">
    <citation type="submission" date="2016-10" db="EMBL/GenBank/DDBJ databases">
        <title>CRISPR-Cas defence system in Roseofilum reptotaenium: evidence of a bacteriophage-cyanobacterium arms race in the coral black band disease.</title>
        <authorList>
            <person name="Buerger P."/>
            <person name="Wood-Charlson E.M."/>
            <person name="Weynberg K.D."/>
            <person name="Willis B."/>
            <person name="Van Oppen M.J."/>
        </authorList>
    </citation>
    <scope>NUCLEOTIDE SEQUENCE [LARGE SCALE GENOMIC DNA]</scope>
    <source>
        <strain evidence="1">AO1-A</strain>
    </source>
</reference>
<dbReference type="EMBL" id="MLAW01000040">
    <property type="protein sequence ID" value="OJJ22724.1"/>
    <property type="molecule type" value="Genomic_DNA"/>
</dbReference>
<dbReference type="AlphaFoldDB" id="A0A1L9QMQ8"/>